<evidence type="ECO:0000256" key="1">
    <source>
        <dbReference type="ARBA" id="ARBA00004651"/>
    </source>
</evidence>
<keyword evidence="5 7" id="KW-0472">Membrane</keyword>
<feature type="transmembrane region" description="Helical" evidence="7">
    <location>
        <begin position="214"/>
        <end position="232"/>
    </location>
</feature>
<dbReference type="EMBL" id="JACHJS010000001">
    <property type="protein sequence ID" value="MBB4968507.1"/>
    <property type="molecule type" value="Genomic_DNA"/>
</dbReference>
<evidence type="ECO:0000313" key="9">
    <source>
        <dbReference type="EMBL" id="MBB4968507.1"/>
    </source>
</evidence>
<feature type="compositionally biased region" description="Pro residues" evidence="6">
    <location>
        <begin position="113"/>
        <end position="129"/>
    </location>
</feature>
<name>A0A7W7WYR4_9PSEU</name>
<keyword evidence="4 7" id="KW-1133">Transmembrane helix</keyword>
<feature type="compositionally biased region" description="Low complexity" evidence="6">
    <location>
        <begin position="320"/>
        <end position="360"/>
    </location>
</feature>
<feature type="region of interest" description="Disordered" evidence="6">
    <location>
        <begin position="1"/>
        <end position="168"/>
    </location>
</feature>
<proteinExistence type="predicted"/>
<protein>
    <submittedName>
        <fullName evidence="9">Putative RDD family membrane protein YckC</fullName>
    </submittedName>
</protein>
<sequence length="360" mass="37489">MNAPQPPGNQHFGGNNEQGQGAQQPPNADATQVVPGASQPPAFPPPEATQVVPSGPQPVANPDATQVVPGGGAVQPPQSNPYGQPPQQPPSGGFPAQQPPAYGQQPPQYGQPQQPPAYGQPPQAPPSPYGQPQQPGYAAAPPSNPFGQPAQPGFPGAQPAGWGAAPAGYGAPPPPGGYAEWGTRLISGLIDFAAPGAVMYVLVLIGGLTGDLTISFIISSVAYIAVIAYFIYNMGYLQGTTGQSIGKRIAKTRLISEETGQPIGFGMAIVRHLCHIVDGLPCYAGFFAPLWEVKKQTWADKIMKTVVVNYATPAGPLPVPGQQQPYGYGQQPGYGQQAQQPGYGQQPQQGYGQQQPPQQW</sequence>
<evidence type="ECO:0000256" key="2">
    <source>
        <dbReference type="ARBA" id="ARBA00022475"/>
    </source>
</evidence>
<dbReference type="AlphaFoldDB" id="A0A7W7WYR4"/>
<feature type="region of interest" description="Disordered" evidence="6">
    <location>
        <begin position="319"/>
        <end position="360"/>
    </location>
</feature>
<keyword evidence="3 7" id="KW-0812">Transmembrane</keyword>
<comment type="subcellular location">
    <subcellularLocation>
        <location evidence="1">Cell membrane</location>
        <topology evidence="1">Multi-pass membrane protein</topology>
    </subcellularLocation>
</comment>
<feature type="transmembrane region" description="Helical" evidence="7">
    <location>
        <begin position="189"/>
        <end position="208"/>
    </location>
</feature>
<evidence type="ECO:0000259" key="8">
    <source>
        <dbReference type="Pfam" id="PF06271"/>
    </source>
</evidence>
<dbReference type="InterPro" id="IPR051791">
    <property type="entry name" value="Pra-immunoreactive"/>
</dbReference>
<dbReference type="Pfam" id="PF06271">
    <property type="entry name" value="RDD"/>
    <property type="match status" value="1"/>
</dbReference>
<evidence type="ECO:0000313" key="10">
    <source>
        <dbReference type="Proteomes" id="UP000542674"/>
    </source>
</evidence>
<dbReference type="Proteomes" id="UP000542674">
    <property type="component" value="Unassembled WGS sequence"/>
</dbReference>
<comment type="caution">
    <text evidence="9">The sequence shown here is derived from an EMBL/GenBank/DDBJ whole genome shotgun (WGS) entry which is preliminary data.</text>
</comment>
<feature type="domain" description="RDD" evidence="8">
    <location>
        <begin position="178"/>
        <end position="303"/>
    </location>
</feature>
<dbReference type="GO" id="GO:0005886">
    <property type="term" value="C:plasma membrane"/>
    <property type="evidence" value="ECO:0007669"/>
    <property type="project" value="UniProtKB-SubCell"/>
</dbReference>
<dbReference type="InterPro" id="IPR010432">
    <property type="entry name" value="RDD"/>
</dbReference>
<reference evidence="9 10" key="1">
    <citation type="submission" date="2020-08" db="EMBL/GenBank/DDBJ databases">
        <title>Sequencing the genomes of 1000 actinobacteria strains.</title>
        <authorList>
            <person name="Klenk H.-P."/>
        </authorList>
    </citation>
    <scope>NUCLEOTIDE SEQUENCE [LARGE SCALE GENOMIC DNA]</scope>
    <source>
        <strain evidence="9 10">DSM 45084</strain>
    </source>
</reference>
<dbReference type="PANTHER" id="PTHR36115">
    <property type="entry name" value="PROLINE-RICH ANTIGEN HOMOLOG-RELATED"/>
    <property type="match status" value="1"/>
</dbReference>
<evidence type="ECO:0000256" key="7">
    <source>
        <dbReference type="SAM" id="Phobius"/>
    </source>
</evidence>
<evidence type="ECO:0000256" key="3">
    <source>
        <dbReference type="ARBA" id="ARBA00022692"/>
    </source>
</evidence>
<accession>A0A7W7WYR4</accession>
<dbReference type="PANTHER" id="PTHR36115:SF6">
    <property type="entry name" value="PROLINE-RICH ANTIGEN HOMOLOG"/>
    <property type="match status" value="1"/>
</dbReference>
<feature type="compositionally biased region" description="Low complexity" evidence="6">
    <location>
        <begin position="130"/>
        <end position="168"/>
    </location>
</feature>
<evidence type="ECO:0000256" key="4">
    <source>
        <dbReference type="ARBA" id="ARBA00022989"/>
    </source>
</evidence>
<feature type="compositionally biased region" description="Low complexity" evidence="6">
    <location>
        <begin position="13"/>
        <end position="28"/>
    </location>
</feature>
<keyword evidence="2" id="KW-1003">Cell membrane</keyword>
<organism evidence="9 10">
    <name type="scientific">Saccharothrix violaceirubra</name>
    <dbReference type="NCBI Taxonomy" id="413306"/>
    <lineage>
        <taxon>Bacteria</taxon>
        <taxon>Bacillati</taxon>
        <taxon>Actinomycetota</taxon>
        <taxon>Actinomycetes</taxon>
        <taxon>Pseudonocardiales</taxon>
        <taxon>Pseudonocardiaceae</taxon>
        <taxon>Saccharothrix</taxon>
    </lineage>
</organism>
<gene>
    <name evidence="9" type="ORF">F4559_005866</name>
</gene>
<evidence type="ECO:0000256" key="5">
    <source>
        <dbReference type="ARBA" id="ARBA00023136"/>
    </source>
</evidence>
<dbReference type="RefSeq" id="WP_184674089.1">
    <property type="nucleotide sequence ID" value="NZ_BAABAI010000014.1"/>
</dbReference>
<feature type="compositionally biased region" description="Low complexity" evidence="6">
    <location>
        <begin position="90"/>
        <end position="112"/>
    </location>
</feature>
<keyword evidence="10" id="KW-1185">Reference proteome</keyword>
<evidence type="ECO:0000256" key="6">
    <source>
        <dbReference type="SAM" id="MobiDB-lite"/>
    </source>
</evidence>